<name>A0A512JRK8_9HYPH</name>
<evidence type="ECO:0000313" key="2">
    <source>
        <dbReference type="Proteomes" id="UP000321750"/>
    </source>
</evidence>
<dbReference type="Proteomes" id="UP000321750">
    <property type="component" value="Unassembled WGS sequence"/>
</dbReference>
<protein>
    <submittedName>
        <fullName evidence="1">Uncharacterized protein</fullName>
    </submittedName>
</protein>
<dbReference type="EMBL" id="BJZV01000051">
    <property type="protein sequence ID" value="GEP12598.1"/>
    <property type="molecule type" value="Genomic_DNA"/>
</dbReference>
<reference evidence="1 2" key="1">
    <citation type="submission" date="2019-07" db="EMBL/GenBank/DDBJ databases">
        <title>Whole genome shotgun sequence of Methylobacterium gnaphalii NBRC 107716.</title>
        <authorList>
            <person name="Hosoyama A."/>
            <person name="Uohara A."/>
            <person name="Ohji S."/>
            <person name="Ichikawa N."/>
        </authorList>
    </citation>
    <scope>NUCLEOTIDE SEQUENCE [LARGE SCALE GENOMIC DNA]</scope>
    <source>
        <strain evidence="1 2">NBRC 107716</strain>
    </source>
</reference>
<sequence length="102" mass="10813">MRQTLSAPARSRLSCLMADQPTVGELRKAALITDAQIEAAVKAFLEAPFTDAFPIADGLTLNLARAIAEHAASAAIADMSSSEAFRRTMVRTAILLARPESA</sequence>
<dbReference type="AlphaFoldDB" id="A0A512JRK8"/>
<proteinExistence type="predicted"/>
<keyword evidence="2" id="KW-1185">Reference proteome</keyword>
<accession>A0A512JRK8</accession>
<gene>
    <name evidence="1" type="ORF">MGN01_44430</name>
</gene>
<comment type="caution">
    <text evidence="1">The sequence shown here is derived from an EMBL/GenBank/DDBJ whole genome shotgun (WGS) entry which is preliminary data.</text>
</comment>
<evidence type="ECO:0000313" key="1">
    <source>
        <dbReference type="EMBL" id="GEP12598.1"/>
    </source>
</evidence>
<organism evidence="1 2">
    <name type="scientific">Methylobacterium gnaphalii</name>
    <dbReference type="NCBI Taxonomy" id="1010610"/>
    <lineage>
        <taxon>Bacteria</taxon>
        <taxon>Pseudomonadati</taxon>
        <taxon>Pseudomonadota</taxon>
        <taxon>Alphaproteobacteria</taxon>
        <taxon>Hyphomicrobiales</taxon>
        <taxon>Methylobacteriaceae</taxon>
        <taxon>Methylobacterium</taxon>
    </lineage>
</organism>